<gene>
    <name evidence="1" type="ORF">BDM02DRAFT_3184029</name>
</gene>
<organism evidence="1 2">
    <name type="scientific">Thelephora ganbajun</name>
    <name type="common">Ganba fungus</name>
    <dbReference type="NCBI Taxonomy" id="370292"/>
    <lineage>
        <taxon>Eukaryota</taxon>
        <taxon>Fungi</taxon>
        <taxon>Dikarya</taxon>
        <taxon>Basidiomycota</taxon>
        <taxon>Agaricomycotina</taxon>
        <taxon>Agaricomycetes</taxon>
        <taxon>Thelephorales</taxon>
        <taxon>Thelephoraceae</taxon>
        <taxon>Thelephora</taxon>
    </lineage>
</organism>
<reference evidence="1" key="2">
    <citation type="journal article" date="2020" name="Nat. Commun.">
        <title>Large-scale genome sequencing of mycorrhizal fungi provides insights into the early evolution of symbiotic traits.</title>
        <authorList>
            <person name="Miyauchi S."/>
            <person name="Kiss E."/>
            <person name="Kuo A."/>
            <person name="Drula E."/>
            <person name="Kohler A."/>
            <person name="Sanchez-Garcia M."/>
            <person name="Morin E."/>
            <person name="Andreopoulos B."/>
            <person name="Barry K.W."/>
            <person name="Bonito G."/>
            <person name="Buee M."/>
            <person name="Carver A."/>
            <person name="Chen C."/>
            <person name="Cichocki N."/>
            <person name="Clum A."/>
            <person name="Culley D."/>
            <person name="Crous P.W."/>
            <person name="Fauchery L."/>
            <person name="Girlanda M."/>
            <person name="Hayes R.D."/>
            <person name="Keri Z."/>
            <person name="LaButti K."/>
            <person name="Lipzen A."/>
            <person name="Lombard V."/>
            <person name="Magnuson J."/>
            <person name="Maillard F."/>
            <person name="Murat C."/>
            <person name="Nolan M."/>
            <person name="Ohm R.A."/>
            <person name="Pangilinan J."/>
            <person name="Pereira M.F."/>
            <person name="Perotto S."/>
            <person name="Peter M."/>
            <person name="Pfister S."/>
            <person name="Riley R."/>
            <person name="Sitrit Y."/>
            <person name="Stielow J.B."/>
            <person name="Szollosi G."/>
            <person name="Zifcakova L."/>
            <person name="Stursova M."/>
            <person name="Spatafora J.W."/>
            <person name="Tedersoo L."/>
            <person name="Vaario L.M."/>
            <person name="Yamada A."/>
            <person name="Yan M."/>
            <person name="Wang P."/>
            <person name="Xu J."/>
            <person name="Bruns T."/>
            <person name="Baldrian P."/>
            <person name="Vilgalys R."/>
            <person name="Dunand C."/>
            <person name="Henrissat B."/>
            <person name="Grigoriev I.V."/>
            <person name="Hibbett D."/>
            <person name="Nagy L.G."/>
            <person name="Martin F.M."/>
        </authorList>
    </citation>
    <scope>NUCLEOTIDE SEQUENCE</scope>
    <source>
        <strain evidence="1">P2</strain>
    </source>
</reference>
<comment type="caution">
    <text evidence="1">The sequence shown here is derived from an EMBL/GenBank/DDBJ whole genome shotgun (WGS) entry which is preliminary data.</text>
</comment>
<evidence type="ECO:0000313" key="2">
    <source>
        <dbReference type="Proteomes" id="UP000886501"/>
    </source>
</evidence>
<dbReference type="EMBL" id="MU117971">
    <property type="protein sequence ID" value="KAF9652042.1"/>
    <property type="molecule type" value="Genomic_DNA"/>
</dbReference>
<accession>A0ACB6ZR86</accession>
<proteinExistence type="predicted"/>
<keyword evidence="2" id="KW-1185">Reference proteome</keyword>
<dbReference type="Proteomes" id="UP000886501">
    <property type="component" value="Unassembled WGS sequence"/>
</dbReference>
<name>A0ACB6ZR86_THEGA</name>
<reference evidence="1" key="1">
    <citation type="submission" date="2019-10" db="EMBL/GenBank/DDBJ databases">
        <authorList>
            <consortium name="DOE Joint Genome Institute"/>
            <person name="Kuo A."/>
            <person name="Miyauchi S."/>
            <person name="Kiss E."/>
            <person name="Drula E."/>
            <person name="Kohler A."/>
            <person name="Sanchez-Garcia M."/>
            <person name="Andreopoulos B."/>
            <person name="Barry K.W."/>
            <person name="Bonito G."/>
            <person name="Buee M."/>
            <person name="Carver A."/>
            <person name="Chen C."/>
            <person name="Cichocki N."/>
            <person name="Clum A."/>
            <person name="Culley D."/>
            <person name="Crous P.W."/>
            <person name="Fauchery L."/>
            <person name="Girlanda M."/>
            <person name="Hayes R."/>
            <person name="Keri Z."/>
            <person name="Labutti K."/>
            <person name="Lipzen A."/>
            <person name="Lombard V."/>
            <person name="Magnuson J."/>
            <person name="Maillard F."/>
            <person name="Morin E."/>
            <person name="Murat C."/>
            <person name="Nolan M."/>
            <person name="Ohm R."/>
            <person name="Pangilinan J."/>
            <person name="Pereira M."/>
            <person name="Perotto S."/>
            <person name="Peter M."/>
            <person name="Riley R."/>
            <person name="Sitrit Y."/>
            <person name="Stielow B."/>
            <person name="Szollosi G."/>
            <person name="Zifcakova L."/>
            <person name="Stursova M."/>
            <person name="Spatafora J.W."/>
            <person name="Tedersoo L."/>
            <person name="Vaario L.-M."/>
            <person name="Yamada A."/>
            <person name="Yan M."/>
            <person name="Wang P."/>
            <person name="Xu J."/>
            <person name="Bruns T."/>
            <person name="Baldrian P."/>
            <person name="Vilgalys R."/>
            <person name="Henrissat B."/>
            <person name="Grigoriev I.V."/>
            <person name="Hibbett D."/>
            <person name="Nagy L.G."/>
            <person name="Martin F.M."/>
        </authorList>
    </citation>
    <scope>NUCLEOTIDE SEQUENCE</scope>
    <source>
        <strain evidence="1">P2</strain>
    </source>
</reference>
<sequence length="648" mass="70662">MPPRKKAAPAVTDSNATPDPPTTKAVRSSARLASQATAVVNSDSTTDRATSSKSSSKTKTKATPKPKPASKAVNPASKARSKRTKADASDNEDDAPASKKPKIATVDEEDEEGAMDVDTQGDRKMVTILQRGAAPVDPHSGMVATHQVYAGNGEVWDATLNQTDLSKNANKFYVLQLLHPIGNDFSCVLFTRWGRVGEIGSSQRKGPFPATTAISEFKKQFKSKTATNWEVRRSMTSAKSGKYMWIERSFGNDEEEEAGAGGSGEPEEEIKIPEPTLDPDLQTFCKLIFNSEIISNALSEMNYDANKLPLGKLAKSTILSGFSALKELSEVISQPDSVKTRGFSNFRAACEELTSRYYSIIPHAFGRSRPPPITTLEVLKKELDLVDALGDMGVASKLIADSAPRDADGNVINPLDAQFRSLQLTGMIPIDRRSSEFANLQAYARDTHGVTHGFRAQIECAFRVDRQEEAKLWNASPTCSELGDGDRLLLWHGSRSTNFAGILKEGLRIAPPEAPVTGYMFGKGVYFADMMSKSANYCHSYLSGNVGVLLLCEVAVKPWLELTNAHYDADKDVKNAKKLATKGVGRTQPLNWKDAGEALGHDELKGCLMPNGKCADVNPPGAYLQYNEYIVYDTAQIRTRYLLMVRMG</sequence>
<protein>
    <submittedName>
        <fullName evidence="1">PARP-domain-containing protein</fullName>
    </submittedName>
</protein>
<evidence type="ECO:0000313" key="1">
    <source>
        <dbReference type="EMBL" id="KAF9652042.1"/>
    </source>
</evidence>